<keyword evidence="6 7" id="KW-0472">Membrane</keyword>
<dbReference type="GO" id="GO:0005886">
    <property type="term" value="C:plasma membrane"/>
    <property type="evidence" value="ECO:0007669"/>
    <property type="project" value="UniProtKB-SubCell"/>
</dbReference>
<reference evidence="9 10" key="1">
    <citation type="submission" date="2019-07" db="EMBL/GenBank/DDBJ databases">
        <title>Cryptosporangium phraense sp. nov., isolated from plant litter.</title>
        <authorList>
            <person name="Suriyachadkun C."/>
        </authorList>
    </citation>
    <scope>NUCLEOTIDE SEQUENCE [LARGE SCALE GENOMIC DNA]</scope>
    <source>
        <strain evidence="9 10">A-T 5661</strain>
    </source>
</reference>
<dbReference type="InterPro" id="IPR045621">
    <property type="entry name" value="BPD_transp_1_N"/>
</dbReference>
<feature type="transmembrane region" description="Helical" evidence="7">
    <location>
        <begin position="209"/>
        <end position="231"/>
    </location>
</feature>
<dbReference type="InterPro" id="IPR000515">
    <property type="entry name" value="MetI-like"/>
</dbReference>
<evidence type="ECO:0000313" key="9">
    <source>
        <dbReference type="EMBL" id="TQS43503.1"/>
    </source>
</evidence>
<dbReference type="InParanoid" id="A0A545AQF1"/>
<evidence type="ECO:0000313" key="10">
    <source>
        <dbReference type="Proteomes" id="UP000317982"/>
    </source>
</evidence>
<keyword evidence="4 7" id="KW-0812">Transmembrane</keyword>
<dbReference type="Gene3D" id="1.10.3720.10">
    <property type="entry name" value="MetI-like"/>
    <property type="match status" value="1"/>
</dbReference>
<keyword evidence="3" id="KW-1003">Cell membrane</keyword>
<dbReference type="Pfam" id="PF00528">
    <property type="entry name" value="BPD_transp_1"/>
    <property type="match status" value="1"/>
</dbReference>
<proteinExistence type="inferred from homology"/>
<evidence type="ECO:0000256" key="6">
    <source>
        <dbReference type="ARBA" id="ARBA00023136"/>
    </source>
</evidence>
<accession>A0A545AQF1</accession>
<comment type="subcellular location">
    <subcellularLocation>
        <location evidence="1 7">Cell membrane</location>
        <topology evidence="1 7">Multi-pass membrane protein</topology>
    </subcellularLocation>
</comment>
<feature type="transmembrane region" description="Helical" evidence="7">
    <location>
        <begin position="73"/>
        <end position="96"/>
    </location>
</feature>
<dbReference type="Proteomes" id="UP000317982">
    <property type="component" value="Unassembled WGS sequence"/>
</dbReference>
<feature type="domain" description="ABC transmembrane type-1" evidence="8">
    <location>
        <begin position="69"/>
        <end position="274"/>
    </location>
</feature>
<dbReference type="PANTHER" id="PTHR43163">
    <property type="entry name" value="DIPEPTIDE TRANSPORT SYSTEM PERMEASE PROTEIN DPPB-RELATED"/>
    <property type="match status" value="1"/>
</dbReference>
<evidence type="ECO:0000256" key="5">
    <source>
        <dbReference type="ARBA" id="ARBA00022989"/>
    </source>
</evidence>
<comment type="caution">
    <text evidence="9">The sequence shown here is derived from an EMBL/GenBank/DDBJ whole genome shotgun (WGS) entry which is preliminary data.</text>
</comment>
<name>A0A545AQF1_9ACTN</name>
<dbReference type="InterPro" id="IPR035906">
    <property type="entry name" value="MetI-like_sf"/>
</dbReference>
<keyword evidence="10" id="KW-1185">Reference proteome</keyword>
<evidence type="ECO:0000256" key="3">
    <source>
        <dbReference type="ARBA" id="ARBA00022475"/>
    </source>
</evidence>
<comment type="similarity">
    <text evidence="7">Belongs to the binding-protein-dependent transport system permease family.</text>
</comment>
<organism evidence="9 10">
    <name type="scientific">Cryptosporangium phraense</name>
    <dbReference type="NCBI Taxonomy" id="2593070"/>
    <lineage>
        <taxon>Bacteria</taxon>
        <taxon>Bacillati</taxon>
        <taxon>Actinomycetota</taxon>
        <taxon>Actinomycetes</taxon>
        <taxon>Cryptosporangiales</taxon>
        <taxon>Cryptosporangiaceae</taxon>
        <taxon>Cryptosporangium</taxon>
    </lineage>
</organism>
<keyword evidence="2 7" id="KW-0813">Transport</keyword>
<sequence>MAVLPGDPATVKLGVNANPAQVQELRHQFGTDRPLVAQYLSWVGGLMHGSFGTSYLTNAAVGPQIAAKIQVTLWLVVLALVVAVVVAVPMGVLAAVRSRRADGAALAGVSQLGMAVPSFILAILLIDLFAVRLHWVPSGGWVPPTAGPGPFLKQVALPVLSLGLIQAALLSRYVRSATLDVLREDHIRTARAKGLSPGRAFLRHGLRNAAIPVVTVLGLQLAALLIDAIVIEKVFVIPGLGSLLLTSVSNRDLLLVQGIVMVLVGAVLVINYVVDLAYVAIDPRLRRSA</sequence>
<evidence type="ECO:0000256" key="7">
    <source>
        <dbReference type="RuleBase" id="RU363032"/>
    </source>
</evidence>
<dbReference type="GO" id="GO:0071916">
    <property type="term" value="F:dipeptide transmembrane transporter activity"/>
    <property type="evidence" value="ECO:0007669"/>
    <property type="project" value="TreeGrafter"/>
</dbReference>
<evidence type="ECO:0000256" key="4">
    <source>
        <dbReference type="ARBA" id="ARBA00022692"/>
    </source>
</evidence>
<dbReference type="OrthoDB" id="147688at2"/>
<keyword evidence="5 7" id="KW-1133">Transmembrane helix</keyword>
<feature type="transmembrane region" description="Helical" evidence="7">
    <location>
        <begin position="254"/>
        <end position="281"/>
    </location>
</feature>
<dbReference type="PANTHER" id="PTHR43163:SF6">
    <property type="entry name" value="DIPEPTIDE TRANSPORT SYSTEM PERMEASE PROTEIN DPPB-RELATED"/>
    <property type="match status" value="1"/>
</dbReference>
<feature type="transmembrane region" description="Helical" evidence="7">
    <location>
        <begin position="155"/>
        <end position="174"/>
    </location>
</feature>
<evidence type="ECO:0000259" key="8">
    <source>
        <dbReference type="PROSITE" id="PS50928"/>
    </source>
</evidence>
<dbReference type="Pfam" id="PF19300">
    <property type="entry name" value="BPD_transp_1_N"/>
    <property type="match status" value="1"/>
</dbReference>
<dbReference type="CDD" id="cd06261">
    <property type="entry name" value="TM_PBP2"/>
    <property type="match status" value="1"/>
</dbReference>
<dbReference type="PROSITE" id="PS50928">
    <property type="entry name" value="ABC_TM1"/>
    <property type="match status" value="1"/>
</dbReference>
<dbReference type="SUPFAM" id="SSF161098">
    <property type="entry name" value="MetI-like"/>
    <property type="match status" value="1"/>
</dbReference>
<dbReference type="AlphaFoldDB" id="A0A545AQF1"/>
<gene>
    <name evidence="9" type="ORF">FL583_19655</name>
</gene>
<evidence type="ECO:0000256" key="2">
    <source>
        <dbReference type="ARBA" id="ARBA00022448"/>
    </source>
</evidence>
<evidence type="ECO:0000256" key="1">
    <source>
        <dbReference type="ARBA" id="ARBA00004651"/>
    </source>
</evidence>
<dbReference type="EMBL" id="VIRS01000013">
    <property type="protein sequence ID" value="TQS43503.1"/>
    <property type="molecule type" value="Genomic_DNA"/>
</dbReference>
<protein>
    <submittedName>
        <fullName evidence="9">ABC transporter permease</fullName>
    </submittedName>
</protein>
<feature type="transmembrane region" description="Helical" evidence="7">
    <location>
        <begin position="116"/>
        <end position="135"/>
    </location>
</feature>